<evidence type="ECO:0000256" key="2">
    <source>
        <dbReference type="ARBA" id="ARBA00022630"/>
    </source>
</evidence>
<dbReference type="InterPro" id="IPR005101">
    <property type="entry name" value="Cryptochr/Photolyase_FAD-bd"/>
</dbReference>
<evidence type="ECO:0000256" key="3">
    <source>
        <dbReference type="ARBA" id="ARBA00022827"/>
    </source>
</evidence>
<dbReference type="EMBL" id="JAKEVY010000001">
    <property type="protein sequence ID" value="MCF1713849.1"/>
    <property type="molecule type" value="Genomic_DNA"/>
</dbReference>
<accession>A0ABS9BDR0</accession>
<comment type="caution">
    <text evidence="5">The sequence shown here is derived from an EMBL/GenBank/DDBJ whole genome shotgun (WGS) entry which is preliminary data.</text>
</comment>
<keyword evidence="3" id="KW-0274">FAD</keyword>
<dbReference type="Pfam" id="PF03441">
    <property type="entry name" value="FAD_binding_7"/>
    <property type="match status" value="1"/>
</dbReference>
<reference evidence="5 6" key="1">
    <citation type="submission" date="2022-01" db="EMBL/GenBank/DDBJ databases">
        <title>Flavihumibacter sp. nov., isolated from sediment of a river.</title>
        <authorList>
            <person name="Liu H."/>
        </authorList>
    </citation>
    <scope>NUCLEOTIDE SEQUENCE [LARGE SCALE GENOMIC DNA]</scope>
    <source>
        <strain evidence="5 6">RY-1</strain>
    </source>
</reference>
<name>A0ABS9BDR0_9BACT</name>
<evidence type="ECO:0000313" key="5">
    <source>
        <dbReference type="EMBL" id="MCF1713849.1"/>
    </source>
</evidence>
<protein>
    <recommendedName>
        <fullName evidence="4">Cryptochrome/DNA photolyase FAD-binding domain-containing protein</fullName>
    </recommendedName>
</protein>
<keyword evidence="2" id="KW-0285">Flavoprotein</keyword>
<gene>
    <name evidence="5" type="ORF">L0U88_04295</name>
</gene>
<dbReference type="InterPro" id="IPR002081">
    <property type="entry name" value="Cryptochrome/DNA_photolyase_1"/>
</dbReference>
<evidence type="ECO:0000256" key="1">
    <source>
        <dbReference type="ARBA" id="ARBA00001974"/>
    </source>
</evidence>
<dbReference type="PANTHER" id="PTHR11455">
    <property type="entry name" value="CRYPTOCHROME"/>
    <property type="match status" value="1"/>
</dbReference>
<dbReference type="PANTHER" id="PTHR11455:SF18">
    <property type="entry name" value="SI:CH1073-390K14.1"/>
    <property type="match status" value="1"/>
</dbReference>
<organism evidence="5 6">
    <name type="scientific">Flavihumibacter fluminis</name>
    <dbReference type="NCBI Taxonomy" id="2909236"/>
    <lineage>
        <taxon>Bacteria</taxon>
        <taxon>Pseudomonadati</taxon>
        <taxon>Bacteroidota</taxon>
        <taxon>Chitinophagia</taxon>
        <taxon>Chitinophagales</taxon>
        <taxon>Chitinophagaceae</taxon>
        <taxon>Flavihumibacter</taxon>
    </lineage>
</organism>
<comment type="cofactor">
    <cofactor evidence="1">
        <name>FAD</name>
        <dbReference type="ChEBI" id="CHEBI:57692"/>
    </cofactor>
</comment>
<feature type="domain" description="Cryptochrome/DNA photolyase FAD-binding" evidence="4">
    <location>
        <begin position="70"/>
        <end position="207"/>
    </location>
</feature>
<dbReference type="Proteomes" id="UP001200145">
    <property type="component" value="Unassembled WGS sequence"/>
</dbReference>
<evidence type="ECO:0000259" key="4">
    <source>
        <dbReference type="Pfam" id="PF03441"/>
    </source>
</evidence>
<dbReference type="Gene3D" id="1.25.40.80">
    <property type="match status" value="1"/>
</dbReference>
<sequence>MDGNFPTDYQSILERVHSVSPQQYGKTRNYLNGSVTYLSPYISRGAITLPEIWDLLKKDGHTLKNAYKLVQELAWREFFQRCWWQFGDRIWEDIRNPQYPVSHHEIPDALIHAGTGINAIDEGIKNLYKTGYLHNHLRMYIAGITCNLGRAHWKAPSKWMYYHLLDGDLASNTLSWQWVAGTFSSKKYIANQENINQYLNSKQSGTFLDHSYDEIFNQEIPQSLKCTQPLSLQTTLPDTAPPNIRTDKPVLIYTSYWLNPNWRKEQSANRILLLDPKHFSQYPVSKKVLDFILELAVDLIPDIQIVTGSPEDFPELLQCPSIHTMDHPLTRHYPGEKDAYPWLIPGYTGKLSSFFNFWKKAENLLK</sequence>
<keyword evidence="6" id="KW-1185">Reference proteome</keyword>
<proteinExistence type="predicted"/>
<dbReference type="InterPro" id="IPR036134">
    <property type="entry name" value="Crypto/Photolyase_FAD-like_sf"/>
</dbReference>
<evidence type="ECO:0000313" key="6">
    <source>
        <dbReference type="Proteomes" id="UP001200145"/>
    </source>
</evidence>
<dbReference type="RefSeq" id="WP_234864376.1">
    <property type="nucleotide sequence ID" value="NZ_JAKEVY010000001.1"/>
</dbReference>
<dbReference type="SUPFAM" id="SSF48173">
    <property type="entry name" value="Cryptochrome/photolyase FAD-binding domain"/>
    <property type="match status" value="1"/>
</dbReference>
<dbReference type="Gene3D" id="1.10.579.10">
    <property type="entry name" value="DNA Cyclobutane Dipyrimidine Photolyase, subunit A, domain 3"/>
    <property type="match status" value="1"/>
</dbReference>